<dbReference type="GO" id="GO:0003988">
    <property type="term" value="F:acetyl-CoA C-acyltransferase activity"/>
    <property type="evidence" value="ECO:0007669"/>
    <property type="project" value="UniProtKB-EC"/>
</dbReference>
<dbReference type="PIRSF" id="PIRSF000429">
    <property type="entry name" value="Ac-CoA_Ac_transf"/>
    <property type="match status" value="1"/>
</dbReference>
<dbReference type="RefSeq" id="WP_295325232.1">
    <property type="nucleotide sequence ID" value="NZ_LT598653.1"/>
</dbReference>
<evidence type="ECO:0000256" key="2">
    <source>
        <dbReference type="ARBA" id="ARBA00022679"/>
    </source>
</evidence>
<dbReference type="InterPro" id="IPR050521">
    <property type="entry name" value="3-ketoacyl-CoA_Thiolase"/>
</dbReference>
<dbReference type="InterPro" id="IPR020617">
    <property type="entry name" value="Thiolase_C"/>
</dbReference>
<dbReference type="Pfam" id="PF00108">
    <property type="entry name" value="Thiolase_N"/>
    <property type="match status" value="1"/>
</dbReference>
<feature type="active site" description="Proton acceptor" evidence="4">
    <location>
        <position position="407"/>
    </location>
</feature>
<protein>
    <submittedName>
        <fullName evidence="8">3-ketoacyl-CoA thiolase</fullName>
        <ecNumber evidence="8">2.3.1.16</ecNumber>
    </submittedName>
</protein>
<sequence>MHRFSQPVFVAAGLRTPFGRGGGALANYDAISLSVPVARAMADRAEPDLVVWGSVIPNIGWSNIAREMWLDAGLNPNVPAFSVVLACSTSMTAAFAAAGMIGQTIDLAMVGGAEVMSRPPIALTSDASKRLTDLFARDPGAAVAALNALELQDYVLPLKGWANRITGRTMGDHMEETAKAWHISREAQDSWALKSHQRAVAGWAGGFFDDLVVKLPELERDANPRADTSAGKLAALKPAFDKTSGQGTLTAGNSSPITDGAAGCWIANEAGLARLPASTPYLRLVDYEIAAVDHHIEGLLMAPSYAIPRLLARHGLRYDDIALWELHEAFAAQVLANVAAIEDKAWIRAKTGLDTDFGLFPWDRVNPNGGSVALGHPFGATGARDLSQAVKELWSYPIGSRALISVCADGGQGTVALLERV</sequence>
<organism evidence="8">
    <name type="scientific">uncultured Sphingopyxis sp</name>
    <dbReference type="NCBI Taxonomy" id="310581"/>
    <lineage>
        <taxon>Bacteria</taxon>
        <taxon>Pseudomonadati</taxon>
        <taxon>Pseudomonadota</taxon>
        <taxon>Alphaproteobacteria</taxon>
        <taxon>Sphingomonadales</taxon>
        <taxon>Sphingomonadaceae</taxon>
        <taxon>Sphingopyxis</taxon>
        <taxon>environmental samples</taxon>
    </lineage>
</organism>
<dbReference type="Pfam" id="PF02803">
    <property type="entry name" value="Thiolase_C"/>
    <property type="match status" value="1"/>
</dbReference>
<proteinExistence type="inferred from homology"/>
<dbReference type="InterPro" id="IPR016039">
    <property type="entry name" value="Thiolase-like"/>
</dbReference>
<accession>A0A1Y5PYP2</accession>
<gene>
    <name evidence="8" type="ORF">SPPYR_1224</name>
</gene>
<reference evidence="8" key="1">
    <citation type="submission" date="2016-03" db="EMBL/GenBank/DDBJ databases">
        <authorList>
            <person name="Ploux O."/>
        </authorList>
    </citation>
    <scope>NUCLEOTIDE SEQUENCE</scope>
    <source>
        <strain evidence="8">UC10</strain>
    </source>
</reference>
<dbReference type="PANTHER" id="PTHR42689">
    <property type="entry name" value="ACETYL-COA ACYLTRANSFERASE FADA2 (3-KETOACYL-COA THIOLASE) (BETA-KETOTHIOLASE)-RELATED"/>
    <property type="match status" value="1"/>
</dbReference>
<evidence type="ECO:0000259" key="6">
    <source>
        <dbReference type="Pfam" id="PF00108"/>
    </source>
</evidence>
<dbReference type="EC" id="2.3.1.16" evidence="8"/>
<keyword evidence="3 5" id="KW-0012">Acyltransferase</keyword>
<dbReference type="InterPro" id="IPR020613">
    <property type="entry name" value="Thiolase_CS"/>
</dbReference>
<feature type="active site" description="Acyl-thioester intermediate" evidence="4">
    <location>
        <position position="87"/>
    </location>
</feature>
<dbReference type="InterPro" id="IPR020616">
    <property type="entry name" value="Thiolase_N"/>
</dbReference>
<dbReference type="CDD" id="cd00751">
    <property type="entry name" value="thiolase"/>
    <property type="match status" value="1"/>
</dbReference>
<feature type="domain" description="Thiolase N-terminal" evidence="6">
    <location>
        <begin position="8"/>
        <end position="269"/>
    </location>
</feature>
<dbReference type="SUPFAM" id="SSF53901">
    <property type="entry name" value="Thiolase-like"/>
    <property type="match status" value="2"/>
</dbReference>
<dbReference type="PROSITE" id="PS00737">
    <property type="entry name" value="THIOLASE_2"/>
    <property type="match status" value="1"/>
</dbReference>
<dbReference type="EMBL" id="LT598653">
    <property type="protein sequence ID" value="SBV32344.1"/>
    <property type="molecule type" value="Genomic_DNA"/>
</dbReference>
<dbReference type="GO" id="GO:0005829">
    <property type="term" value="C:cytosol"/>
    <property type="evidence" value="ECO:0007669"/>
    <property type="project" value="TreeGrafter"/>
</dbReference>
<evidence type="ECO:0000256" key="5">
    <source>
        <dbReference type="RuleBase" id="RU003557"/>
    </source>
</evidence>
<dbReference type="NCBIfam" id="TIGR01930">
    <property type="entry name" value="AcCoA-C-Actrans"/>
    <property type="match status" value="1"/>
</dbReference>
<name>A0A1Y5PYP2_9SPHN</name>
<evidence type="ECO:0000256" key="3">
    <source>
        <dbReference type="ARBA" id="ARBA00023315"/>
    </source>
</evidence>
<dbReference type="AlphaFoldDB" id="A0A1Y5PYP2"/>
<dbReference type="KEGG" id="sphu:SPPYR_1224"/>
<evidence type="ECO:0000256" key="4">
    <source>
        <dbReference type="PIRSR" id="PIRSR000429-1"/>
    </source>
</evidence>
<evidence type="ECO:0000256" key="1">
    <source>
        <dbReference type="ARBA" id="ARBA00010982"/>
    </source>
</evidence>
<feature type="domain" description="Thiolase C-terminal" evidence="7">
    <location>
        <begin position="280"/>
        <end position="419"/>
    </location>
</feature>
<feature type="active site" description="Proton acceptor" evidence="4">
    <location>
        <position position="376"/>
    </location>
</feature>
<dbReference type="PANTHER" id="PTHR42689:SF1">
    <property type="entry name" value="ACETYL-COA ACYLTRANSFERASE FADA2 (3-KETOACYL-COA THIOLASE) (BETA-KETOTHIOLASE)-RELATED"/>
    <property type="match status" value="1"/>
</dbReference>
<evidence type="ECO:0000259" key="7">
    <source>
        <dbReference type="Pfam" id="PF02803"/>
    </source>
</evidence>
<comment type="similarity">
    <text evidence="1 5">Belongs to the thiolase-like superfamily. Thiolase family.</text>
</comment>
<keyword evidence="2 5" id="KW-0808">Transferase</keyword>
<dbReference type="InterPro" id="IPR002155">
    <property type="entry name" value="Thiolase"/>
</dbReference>
<dbReference type="Gene3D" id="3.40.47.10">
    <property type="match status" value="1"/>
</dbReference>
<evidence type="ECO:0000313" key="8">
    <source>
        <dbReference type="EMBL" id="SBV32344.1"/>
    </source>
</evidence>